<reference evidence="10" key="1">
    <citation type="journal article" date="2023" name="Commun. Biol.">
        <title>Genome analysis of Parmales, the sister group of diatoms, reveals the evolutionary specialization of diatoms from phago-mixotrophs to photoautotrophs.</title>
        <authorList>
            <person name="Ban H."/>
            <person name="Sato S."/>
            <person name="Yoshikawa S."/>
            <person name="Yamada K."/>
            <person name="Nakamura Y."/>
            <person name="Ichinomiya M."/>
            <person name="Sato N."/>
            <person name="Blanc-Mathieu R."/>
            <person name="Endo H."/>
            <person name="Kuwata A."/>
            <person name="Ogata H."/>
        </authorList>
    </citation>
    <scope>NUCLEOTIDE SEQUENCE [LARGE SCALE GENOMIC DNA]</scope>
</reference>
<keyword evidence="10" id="KW-1185">Reference proteome</keyword>
<dbReference type="EMBL" id="BRYA01000295">
    <property type="protein sequence ID" value="GMI46373.1"/>
    <property type="molecule type" value="Genomic_DNA"/>
</dbReference>
<evidence type="ECO:0000313" key="9">
    <source>
        <dbReference type="EMBL" id="GMI46373.1"/>
    </source>
</evidence>
<dbReference type="OrthoDB" id="264603at2759"/>
<dbReference type="SUPFAM" id="SSF49354">
    <property type="entry name" value="PapD-like"/>
    <property type="match status" value="1"/>
</dbReference>
<protein>
    <recommendedName>
        <fullName evidence="8">MSP domain-containing protein</fullName>
    </recommendedName>
</protein>
<dbReference type="PANTHER" id="PTHR10809:SF6">
    <property type="entry name" value="AT11025P-RELATED"/>
    <property type="match status" value="1"/>
</dbReference>
<feature type="region of interest" description="Disordered" evidence="6">
    <location>
        <begin position="244"/>
        <end position="271"/>
    </location>
</feature>
<evidence type="ECO:0000256" key="2">
    <source>
        <dbReference type="ARBA" id="ARBA00008932"/>
    </source>
</evidence>
<name>A0A9W7GL96_9STRA</name>
<proteinExistence type="inferred from homology"/>
<evidence type="ECO:0000256" key="3">
    <source>
        <dbReference type="ARBA" id="ARBA00022692"/>
    </source>
</evidence>
<feature type="domain" description="MSP" evidence="8">
    <location>
        <begin position="2"/>
        <end position="151"/>
    </location>
</feature>
<sequence>MSLSINPESTIGFTLKRTDKSTAPPTKSILTLTNNSQHEFYAFKVKTTQPRRYLVRPNQGLIKHGQSEEVTIILVDKEKQILLNEFEQIGPGAIESSKDKFLIQSKVVEEEFYESTKSNATAKEFADVLTTMWREAATDKAAISNKKLQVKHTVDTASLSTTTNNSSGGYGSVSAASDRIREGLSNSTGPGSEGLMPEQQFKDNANLRKKYDELVAFSVNLTAERDILNNALEQAKRDLNREMAARMSAEDSAVQAPSRSSTRSKSASDAEETKKAKSGFSFFQLLVIATVMFFVGRYVGAEGVIKAVTKGQDL</sequence>
<dbReference type="PROSITE" id="PS50202">
    <property type="entry name" value="MSP"/>
    <property type="match status" value="1"/>
</dbReference>
<dbReference type="Proteomes" id="UP001165065">
    <property type="component" value="Unassembled WGS sequence"/>
</dbReference>
<evidence type="ECO:0000256" key="6">
    <source>
        <dbReference type="SAM" id="MobiDB-lite"/>
    </source>
</evidence>
<dbReference type="Pfam" id="PF00635">
    <property type="entry name" value="Motile_Sperm"/>
    <property type="match status" value="1"/>
</dbReference>
<gene>
    <name evidence="9" type="ORF">TrCOL_g405</name>
</gene>
<dbReference type="InterPro" id="IPR008962">
    <property type="entry name" value="PapD-like_sf"/>
</dbReference>
<evidence type="ECO:0000256" key="1">
    <source>
        <dbReference type="ARBA" id="ARBA00004211"/>
    </source>
</evidence>
<evidence type="ECO:0000256" key="4">
    <source>
        <dbReference type="ARBA" id="ARBA00022989"/>
    </source>
</evidence>
<dbReference type="GO" id="GO:0005886">
    <property type="term" value="C:plasma membrane"/>
    <property type="evidence" value="ECO:0007669"/>
    <property type="project" value="TreeGrafter"/>
</dbReference>
<feature type="compositionally biased region" description="Low complexity" evidence="6">
    <location>
        <begin position="159"/>
        <end position="177"/>
    </location>
</feature>
<evidence type="ECO:0000313" key="10">
    <source>
        <dbReference type="Proteomes" id="UP001165065"/>
    </source>
</evidence>
<dbReference type="InterPro" id="IPR000535">
    <property type="entry name" value="MSP_dom"/>
</dbReference>
<evidence type="ECO:0000256" key="5">
    <source>
        <dbReference type="ARBA" id="ARBA00023136"/>
    </source>
</evidence>
<dbReference type="Gene3D" id="2.60.40.10">
    <property type="entry name" value="Immunoglobulins"/>
    <property type="match status" value="1"/>
</dbReference>
<keyword evidence="5 7" id="KW-0472">Membrane</keyword>
<organism evidence="9 10">
    <name type="scientific">Triparma columacea</name>
    <dbReference type="NCBI Taxonomy" id="722753"/>
    <lineage>
        <taxon>Eukaryota</taxon>
        <taxon>Sar</taxon>
        <taxon>Stramenopiles</taxon>
        <taxon>Ochrophyta</taxon>
        <taxon>Bolidophyceae</taxon>
        <taxon>Parmales</taxon>
        <taxon>Triparmaceae</taxon>
        <taxon>Triparma</taxon>
    </lineage>
</organism>
<dbReference type="AlphaFoldDB" id="A0A9W7GL96"/>
<dbReference type="InterPro" id="IPR016763">
    <property type="entry name" value="VAP"/>
</dbReference>
<dbReference type="GO" id="GO:0061817">
    <property type="term" value="P:endoplasmic reticulum-plasma membrane tethering"/>
    <property type="evidence" value="ECO:0007669"/>
    <property type="project" value="TreeGrafter"/>
</dbReference>
<evidence type="ECO:0000259" key="8">
    <source>
        <dbReference type="PROSITE" id="PS50202"/>
    </source>
</evidence>
<dbReference type="InterPro" id="IPR013783">
    <property type="entry name" value="Ig-like_fold"/>
</dbReference>
<feature type="region of interest" description="Disordered" evidence="6">
    <location>
        <begin position="159"/>
        <end position="198"/>
    </location>
</feature>
<keyword evidence="3 7" id="KW-0812">Transmembrane</keyword>
<comment type="similarity">
    <text evidence="2">Belongs to the VAMP-associated protein (VAP) (TC 9.B.17) family.</text>
</comment>
<dbReference type="GO" id="GO:0090158">
    <property type="term" value="P:endoplasmic reticulum membrane organization"/>
    <property type="evidence" value="ECO:0007669"/>
    <property type="project" value="TreeGrafter"/>
</dbReference>
<comment type="subcellular location">
    <subcellularLocation>
        <location evidence="1">Membrane</location>
        <topology evidence="1">Single-pass type IV membrane protein</topology>
    </subcellularLocation>
</comment>
<keyword evidence="4 7" id="KW-1133">Transmembrane helix</keyword>
<feature type="transmembrane region" description="Helical" evidence="7">
    <location>
        <begin position="282"/>
        <end position="300"/>
    </location>
</feature>
<dbReference type="GO" id="GO:0005789">
    <property type="term" value="C:endoplasmic reticulum membrane"/>
    <property type="evidence" value="ECO:0007669"/>
    <property type="project" value="InterPro"/>
</dbReference>
<dbReference type="PANTHER" id="PTHR10809">
    <property type="entry name" value="VESICLE-ASSOCIATED MEMBRANE PROTEIN-ASSOCIATED PROTEIN"/>
    <property type="match status" value="1"/>
</dbReference>
<comment type="caution">
    <text evidence="9">The sequence shown here is derived from an EMBL/GenBank/DDBJ whole genome shotgun (WGS) entry which is preliminary data.</text>
</comment>
<accession>A0A9W7GL96</accession>
<evidence type="ECO:0000256" key="7">
    <source>
        <dbReference type="SAM" id="Phobius"/>
    </source>
</evidence>